<keyword evidence="1" id="KW-0732">Signal</keyword>
<feature type="signal peptide" evidence="1">
    <location>
        <begin position="1"/>
        <end position="19"/>
    </location>
</feature>
<dbReference type="EMBL" id="JN383843">
    <property type="protein sequence ID" value="AEV66616.1"/>
    <property type="molecule type" value="Genomic_DNA"/>
</dbReference>
<feature type="chain" id="PRO_5003521767" evidence="1">
    <location>
        <begin position="20"/>
        <end position="410"/>
    </location>
</feature>
<organism evidence="2">
    <name type="scientific">Oxytricha trifallax</name>
    <dbReference type="NCBI Taxonomy" id="1172189"/>
    <lineage>
        <taxon>Eukaryota</taxon>
        <taxon>Sar</taxon>
        <taxon>Alveolata</taxon>
        <taxon>Ciliophora</taxon>
        <taxon>Intramacronucleata</taxon>
        <taxon>Spirotrichea</taxon>
        <taxon>Stichotrichia</taxon>
        <taxon>Sporadotrichida</taxon>
        <taxon>Oxytrichidae</taxon>
        <taxon>Oxytrichinae</taxon>
        <taxon>Oxytricha</taxon>
    </lineage>
</organism>
<dbReference type="AlphaFoldDB" id="G9HRA4"/>
<keyword evidence="2" id="KW-0496">Mitochondrion</keyword>
<geneLocation type="mitochondrion" evidence="2"/>
<protein>
    <submittedName>
        <fullName evidence="2">Uncharacterized protein</fullName>
    </submittedName>
</protein>
<name>G9HRA4_9SPIT</name>
<proteinExistence type="predicted"/>
<accession>G9HRA4</accession>
<evidence type="ECO:0000256" key="1">
    <source>
        <dbReference type="SAM" id="SignalP"/>
    </source>
</evidence>
<gene>
    <name evidence="2" type="primary">orf501</name>
</gene>
<evidence type="ECO:0000313" key="2">
    <source>
        <dbReference type="EMBL" id="AEV66616.1"/>
    </source>
</evidence>
<sequence length="410" mass="49668">MLFLFFTFWTETIFRDGKAVDLFHVEPCIFLDLYNLSNTYSEQFMFNFNLKNTHFEYDVLRSTNLINTSQFFPYETISNKESLDFFKSKKIINNSQCSLFFYLSFFYKLSSISSYTTSKSFFTNRKIFNWRDFYKQKKNTYNFYSKYTIFKHYKSINLNSVKKDLDLSSLENFIDYDNYWSEQYFYSPFESRFIRSEELSEKLYDIEINSFEQFDDFLIKLKTTVSDIRDTNKDDPKHRFLVFNKCTLSDSNISVYKKFYDELKKIHRNLIICRKEFTILKKKYHKTPHATFDLFTRTEENLFKILEDIKISTKILLNLSVCNNKKHLKPKGECVNDRDRKMFKERLQRLEIVCRKNNKEFIFFYLKQNELLKAFVNANIKKNYEASTGSEQLLKDFLDCNFMDDIKKGL</sequence>
<reference evidence="2" key="1">
    <citation type="journal article" date="2012" name="Genome Biol. Evol.">
        <title>The Oxytricha trifallax Mitochondrial Genome.</title>
        <authorList>
            <person name="Swart E.C."/>
            <person name="Nowacki M."/>
            <person name="Shum J."/>
            <person name="Stiles H."/>
            <person name="Higgins B.P."/>
            <person name="Doak T.G."/>
            <person name="Schotanus K."/>
            <person name="Magrini V.J."/>
            <person name="Minx P."/>
            <person name="Mardis E.R."/>
            <person name="Landweber L.F."/>
        </authorList>
    </citation>
    <scope>NUCLEOTIDE SEQUENCE</scope>
</reference>